<keyword evidence="1" id="KW-0472">Membrane</keyword>
<protein>
    <submittedName>
        <fullName evidence="2">Uncharacterized protein</fullName>
    </submittedName>
</protein>
<evidence type="ECO:0000256" key="1">
    <source>
        <dbReference type="SAM" id="Phobius"/>
    </source>
</evidence>
<organism evidence="2 3">
    <name type="scientific">Teratosphaeria nubilosa</name>
    <dbReference type="NCBI Taxonomy" id="161662"/>
    <lineage>
        <taxon>Eukaryota</taxon>
        <taxon>Fungi</taxon>
        <taxon>Dikarya</taxon>
        <taxon>Ascomycota</taxon>
        <taxon>Pezizomycotina</taxon>
        <taxon>Dothideomycetes</taxon>
        <taxon>Dothideomycetidae</taxon>
        <taxon>Mycosphaerellales</taxon>
        <taxon>Teratosphaeriaceae</taxon>
        <taxon>Teratosphaeria</taxon>
    </lineage>
</organism>
<accession>A0A6G1LCD2</accession>
<dbReference type="Proteomes" id="UP000799436">
    <property type="component" value="Unassembled WGS sequence"/>
</dbReference>
<keyword evidence="1" id="KW-0812">Transmembrane</keyword>
<keyword evidence="3" id="KW-1185">Reference proteome</keyword>
<evidence type="ECO:0000313" key="2">
    <source>
        <dbReference type="EMBL" id="KAF2770229.1"/>
    </source>
</evidence>
<reference evidence="2" key="1">
    <citation type="journal article" date="2020" name="Stud. Mycol.">
        <title>101 Dothideomycetes genomes: a test case for predicting lifestyles and emergence of pathogens.</title>
        <authorList>
            <person name="Haridas S."/>
            <person name="Albert R."/>
            <person name="Binder M."/>
            <person name="Bloem J."/>
            <person name="Labutti K."/>
            <person name="Salamov A."/>
            <person name="Andreopoulos B."/>
            <person name="Baker S."/>
            <person name="Barry K."/>
            <person name="Bills G."/>
            <person name="Bluhm B."/>
            <person name="Cannon C."/>
            <person name="Castanera R."/>
            <person name="Culley D."/>
            <person name="Daum C."/>
            <person name="Ezra D."/>
            <person name="Gonzalez J."/>
            <person name="Henrissat B."/>
            <person name="Kuo A."/>
            <person name="Liang C."/>
            <person name="Lipzen A."/>
            <person name="Lutzoni F."/>
            <person name="Magnuson J."/>
            <person name="Mondo S."/>
            <person name="Nolan M."/>
            <person name="Ohm R."/>
            <person name="Pangilinan J."/>
            <person name="Park H.-J."/>
            <person name="Ramirez L."/>
            <person name="Alfaro M."/>
            <person name="Sun H."/>
            <person name="Tritt A."/>
            <person name="Yoshinaga Y."/>
            <person name="Zwiers L.-H."/>
            <person name="Turgeon B."/>
            <person name="Goodwin S."/>
            <person name="Spatafora J."/>
            <person name="Crous P."/>
            <person name="Grigoriev I."/>
        </authorList>
    </citation>
    <scope>NUCLEOTIDE SEQUENCE</scope>
    <source>
        <strain evidence="2">CBS 116005</strain>
    </source>
</reference>
<sequence length="129" mass="14248">MVAPPDEDSAAEAVRLDEITAALAQYSKATTLRDLEDMLARRPAVFDSISGYLKQRKFQLRAVRNSEDIWTDKLRDAIAALPGPLNNISHLGKTRSLTETVKRSVVAIFGGVTLLVSMIIMSFRTSREA</sequence>
<feature type="transmembrane region" description="Helical" evidence="1">
    <location>
        <begin position="105"/>
        <end position="123"/>
    </location>
</feature>
<keyword evidence="1" id="KW-1133">Transmembrane helix</keyword>
<evidence type="ECO:0000313" key="3">
    <source>
        <dbReference type="Proteomes" id="UP000799436"/>
    </source>
</evidence>
<name>A0A6G1LCD2_9PEZI</name>
<dbReference type="AlphaFoldDB" id="A0A6G1LCD2"/>
<dbReference type="EMBL" id="ML995827">
    <property type="protein sequence ID" value="KAF2770229.1"/>
    <property type="molecule type" value="Genomic_DNA"/>
</dbReference>
<proteinExistence type="predicted"/>
<gene>
    <name evidence="2" type="ORF">EJ03DRAFT_350566</name>
</gene>